<feature type="domain" description="Cyclic nucleotide-binding" evidence="3">
    <location>
        <begin position="415"/>
        <end position="533"/>
    </location>
</feature>
<feature type="transmembrane region" description="Helical" evidence="2">
    <location>
        <begin position="1962"/>
        <end position="1980"/>
    </location>
</feature>
<reference evidence="5" key="1">
    <citation type="submission" date="2025-08" db="UniProtKB">
        <authorList>
            <consortium name="RefSeq"/>
        </authorList>
    </citation>
    <scope>IDENTIFICATION</scope>
</reference>
<feature type="transmembrane region" description="Helical" evidence="2">
    <location>
        <begin position="773"/>
        <end position="793"/>
    </location>
</feature>
<dbReference type="Gene3D" id="2.60.120.10">
    <property type="entry name" value="Jelly Rolls"/>
    <property type="match status" value="4"/>
</dbReference>
<feature type="transmembrane region" description="Helical" evidence="2">
    <location>
        <begin position="1430"/>
        <end position="1449"/>
    </location>
</feature>
<feature type="transmembrane region" description="Helical" evidence="2">
    <location>
        <begin position="128"/>
        <end position="151"/>
    </location>
</feature>
<dbReference type="InterPro" id="IPR018490">
    <property type="entry name" value="cNMP-bd_dom_sf"/>
</dbReference>
<feature type="transmembrane region" description="Helical" evidence="2">
    <location>
        <begin position="1175"/>
        <end position="1196"/>
    </location>
</feature>
<feature type="transmembrane region" description="Helical" evidence="2">
    <location>
        <begin position="89"/>
        <end position="113"/>
    </location>
</feature>
<dbReference type="InterPro" id="IPR014710">
    <property type="entry name" value="RmlC-like_jellyroll"/>
</dbReference>
<evidence type="ECO:0000256" key="1">
    <source>
        <dbReference type="SAM" id="MobiDB-lite"/>
    </source>
</evidence>
<dbReference type="RefSeq" id="XP_052739972.1">
    <property type="nucleotide sequence ID" value="XM_052884012.1"/>
</dbReference>
<feature type="transmembrane region" description="Helical" evidence="2">
    <location>
        <begin position="1402"/>
        <end position="1424"/>
    </location>
</feature>
<feature type="transmembrane region" description="Helical" evidence="2">
    <location>
        <begin position="232"/>
        <end position="254"/>
    </location>
</feature>
<dbReference type="PANTHER" id="PTHR10217:SF548">
    <property type="entry name" value="GH12235P"/>
    <property type="match status" value="1"/>
</dbReference>
<feature type="domain" description="Cyclic nucleotide-binding" evidence="3">
    <location>
        <begin position="964"/>
        <end position="1066"/>
    </location>
</feature>
<dbReference type="PROSITE" id="PS50042">
    <property type="entry name" value="CNMP_BINDING_3"/>
    <property type="match status" value="4"/>
</dbReference>
<dbReference type="SUPFAM" id="SSF81324">
    <property type="entry name" value="Voltage-gated potassium channels"/>
    <property type="match status" value="4"/>
</dbReference>
<keyword evidence="2" id="KW-1133">Transmembrane helix</keyword>
<feature type="transmembrane region" description="Helical" evidence="2">
    <location>
        <begin position="1248"/>
        <end position="1265"/>
    </location>
</feature>
<evidence type="ECO:0000313" key="5">
    <source>
        <dbReference type="RefSeq" id="XP_052739972.1"/>
    </source>
</evidence>
<sequence>MYEDGNIMAPPLYPDHKKNEDEENSSLNIYKFRDRQDRSDLFIKPAPIGRFSEVHSHNILIEVDEQKRQKTYAILQEPRTDFHSNKLRYILLIYTNAMWKVFILATIFFAYFLETCLYTFNKPHERSFWLIILVIFLNFMFTIDVVIVFGLKFFEKWRKTLNLVEPDLMRVILDAVLALPYSFMYLMIPQEYTPFSYHAIAPIIATVRVYRIIEYSYGKSSQAGTNQWTTFLAQYLVLFLLSVHTWTCIWYLFANKHFDIHELRSSWSVATVKLPTETTFDWYFVGAYWSVLFFTTNALGEIYPVTTCERIIAAIAILLGFLLTTVVFVGSLTSLFITITTRRAKYVRQLKKIQNHLTLIKMDSETTKRIIRYYDDLWYQKSGVFKPKLMKLLPAPLQMEICYDLNAVPLYSSLIFRKLPEAFLRRLSVTMSHQFYLPGDIVYNHNQNKTIMICVTSGVLELLSDEDDESPMISFAKGTCFGEISLVYNIPARCTVKAATYVECQVLSKADFIKLMITYPDLVAKIRKELNERIYRSHCRKQKQGKEKQLSLNIYVSKDTKKSSIKCLKDRLRYIQGLSDINNFTNDDELDENCLDLYILSEHVKKRISAFTCLNSKFPWILESDCYLVKYWQFYMLCIVFYVCLLYPYFIGFKREFPRGIFFYIEIVITVSLILNLFITIVTAVKTKKRYIKSFISILNYRMYTMGFYMDVFAIIPFEYIVTIHTNASYLDNYRNHLFYLCKGTKLCLVWRLTSFFEELERKLLANTIIVKIVKYCVYIGFICYWSGVILYMEACFVNRCSQNSWFANALTWENHKRSVTSSKTKYHILTSTYFATTTLLSVGYGDFTPGDQFDMGFVAFLSLYGVLLTGYCVSEFSAVVTHWSRTKTAFLEIIITIDRFMKENKMHPTIVSRIMSFYELQWQYNAGVELTGENWLEKTIVPSELRKKVLHQARFKTLTSIRFFQVKNKAYIHTLTETARDIILPPGEIVYYGGTVTRDLYIIESGYCLVTSKEMRETKRERVNGPGNHLGLLVLLYGVPAVSTVITLTHCKLISINHFAYTSALNLFPDMREHDGLLLPEELKKIEQIARMQNTDAYFKNHSLLTEKQDRKKITNILQDFINDSFINVADDYRKMGEKYMKSYKQFKVFNSLSPYLLMPIAIKPDGVFLKTWAILRVCAAYLLSMLVPISIATAPTCKHFNVGIVVLECFCYVDLYLMLHVAFYGSKNQLIYHPYLTARNYLRRTFMVDLLTCFPWYAVWKLFVPNHDENHTPEDHLVNSHMYHCLIRMVNVLQIYKLYAAFWTESIGALKRAYLMSVVQFLLLTLFFLNLYTSILMTMTCRYVVAYDNDDFVDKLERLSMAGPYMKTTYNLRGNMICKEGSWIDSGKIFTDSYLSPGKVYLLAYYWTAASFTGAGFGDITAQDTSHMLLSICINIHGVLFFGYVYARIASLKAMADQVVTTFQENLKHLELFLNKEKVPYLLKKSVIDYWKYQWKRTGGWSHQKILGKLHANLNEDAVLYMYEKTLREIPLFEDVEYSFFRAFAKTLKEGYFQKGYMVMRSNEVISNMYIIYRGKVDIISNINEVEACMGPGGIFGNIRGATRYLTMSNVIASRNIDLLYIEGADFYSLLKSFPTVLRKVKYSVDSATKDYVLPTIMSEKSSLELESYPLTYEAVEDEEDEIDPNIFLDSPDKSVAESHGSRSITSGDYTDYISAIWLIFKPHRWFRSSVVPDSNWLTVIDYLIMILSYVDFMILVYQMAFLSNDYFFYICVVFDAIFLYKAFLDIHSGYMNRYGDYVLNPKKVRKMYFSKVYLRRRDFLANLPISYLAFAMSLRPSVQQALFCYLRTPQLFRISYLFTYRQHRKINIGSANLFLKLTTIAIWASLLSHVNACLFFKLSCLTPVQCTSSNWISKEELNLRGNYAEKNFFPLYIASLWYMINLLTITGTGDVSSQNDFEVIETVFITIIIKFCTGLLISEMSALITAHSSSRIAYDYGINELRDGLRDTDLSEHQMTKMWDYVRELWNRQQGKQMPKLVYNLPFRLRCQVMQAVYGSHIRESLIFRKADDDFKRMLSMWLKHCVFFPGNYIVQRGDADQSIYFIHRGEVEVLTVHQNLTESIYDILGPEDSFGVAQGLFVGVTHHFSFRARTVVDIVYLTLDEWKYLLDFYPSSAKLVQRKVENVYLAI</sequence>
<dbReference type="InterPro" id="IPR013099">
    <property type="entry name" value="K_chnl_dom"/>
</dbReference>
<evidence type="ECO:0000259" key="3">
    <source>
        <dbReference type="PROSITE" id="PS50042"/>
    </source>
</evidence>
<name>A0ABM3LLN4_BICAN</name>
<dbReference type="InterPro" id="IPR050818">
    <property type="entry name" value="KCNH_animal-type"/>
</dbReference>
<feature type="transmembrane region" description="Helical" evidence="2">
    <location>
        <begin position="827"/>
        <end position="846"/>
    </location>
</feature>
<protein>
    <submittedName>
        <fullName evidence="5">Uncharacterized protein LOC112042974</fullName>
    </submittedName>
</protein>
<feature type="transmembrane region" description="Helical" evidence="2">
    <location>
        <begin position="1202"/>
        <end position="1227"/>
    </location>
</feature>
<dbReference type="Gene3D" id="1.10.287.630">
    <property type="entry name" value="Helix hairpin bin"/>
    <property type="match status" value="2"/>
</dbReference>
<feature type="transmembrane region" description="Helical" evidence="2">
    <location>
        <begin position="706"/>
        <end position="726"/>
    </location>
</feature>
<evidence type="ECO:0000313" key="4">
    <source>
        <dbReference type="Proteomes" id="UP001652582"/>
    </source>
</evidence>
<feature type="transmembrane region" description="Helical" evidence="2">
    <location>
        <begin position="1315"/>
        <end position="1334"/>
    </location>
</feature>
<dbReference type="InterPro" id="IPR000595">
    <property type="entry name" value="cNMP-bd_dom"/>
</dbReference>
<dbReference type="Proteomes" id="UP001652582">
    <property type="component" value="Chromosome 10"/>
</dbReference>
<evidence type="ECO:0000256" key="2">
    <source>
        <dbReference type="SAM" id="Phobius"/>
    </source>
</evidence>
<feature type="transmembrane region" description="Helical" evidence="2">
    <location>
        <begin position="662"/>
        <end position="685"/>
    </location>
</feature>
<feature type="domain" description="Cyclic nucleotide-binding" evidence="3">
    <location>
        <begin position="1534"/>
        <end position="1642"/>
    </location>
</feature>
<feature type="transmembrane region" description="Helical" evidence="2">
    <location>
        <begin position="1931"/>
        <end position="1950"/>
    </location>
</feature>
<keyword evidence="4" id="KW-1185">Reference proteome</keyword>
<feature type="domain" description="Cyclic nucleotide-binding" evidence="3">
    <location>
        <begin position="2066"/>
        <end position="2170"/>
    </location>
</feature>
<dbReference type="PANTHER" id="PTHR10217">
    <property type="entry name" value="VOLTAGE AND LIGAND GATED POTASSIUM CHANNEL"/>
    <property type="match status" value="1"/>
</dbReference>
<keyword evidence="2" id="KW-0812">Transmembrane</keyword>
<feature type="transmembrane region" description="Helical" evidence="2">
    <location>
        <begin position="171"/>
        <end position="188"/>
    </location>
</feature>
<feature type="transmembrane region" description="Helical" evidence="2">
    <location>
        <begin position="1739"/>
        <end position="1763"/>
    </location>
</feature>
<dbReference type="SUPFAM" id="SSF51206">
    <property type="entry name" value="cAMP-binding domain-like"/>
    <property type="match status" value="4"/>
</dbReference>
<dbReference type="SMART" id="SM00100">
    <property type="entry name" value="cNMP"/>
    <property type="match status" value="4"/>
</dbReference>
<feature type="transmembrane region" description="Helical" evidence="2">
    <location>
        <begin position="282"/>
        <end position="299"/>
    </location>
</feature>
<feature type="transmembrane region" description="Helical" evidence="2">
    <location>
        <begin position="632"/>
        <end position="650"/>
    </location>
</feature>
<feature type="transmembrane region" description="Helical" evidence="2">
    <location>
        <begin position="311"/>
        <end position="339"/>
    </location>
</feature>
<organism evidence="4 5">
    <name type="scientific">Bicyclus anynana</name>
    <name type="common">Squinting bush brown butterfly</name>
    <dbReference type="NCBI Taxonomy" id="110368"/>
    <lineage>
        <taxon>Eukaryota</taxon>
        <taxon>Metazoa</taxon>
        <taxon>Ecdysozoa</taxon>
        <taxon>Arthropoda</taxon>
        <taxon>Hexapoda</taxon>
        <taxon>Insecta</taxon>
        <taxon>Pterygota</taxon>
        <taxon>Neoptera</taxon>
        <taxon>Endopterygota</taxon>
        <taxon>Lepidoptera</taxon>
        <taxon>Glossata</taxon>
        <taxon>Ditrysia</taxon>
        <taxon>Papilionoidea</taxon>
        <taxon>Nymphalidae</taxon>
        <taxon>Satyrinae</taxon>
        <taxon>Satyrini</taxon>
        <taxon>Mycalesina</taxon>
        <taxon>Bicyclus</taxon>
    </lineage>
</organism>
<dbReference type="Pfam" id="PF07885">
    <property type="entry name" value="Ion_trans_2"/>
    <property type="match status" value="2"/>
</dbReference>
<feature type="transmembrane region" description="Helical" evidence="2">
    <location>
        <begin position="858"/>
        <end position="881"/>
    </location>
</feature>
<gene>
    <name evidence="5" type="primary">LOC112042974</name>
</gene>
<dbReference type="Pfam" id="PF00027">
    <property type="entry name" value="cNMP_binding"/>
    <property type="match status" value="3"/>
</dbReference>
<proteinExistence type="predicted"/>
<dbReference type="CDD" id="cd00038">
    <property type="entry name" value="CAP_ED"/>
    <property type="match status" value="3"/>
</dbReference>
<dbReference type="GeneID" id="112042974"/>
<dbReference type="Gene3D" id="1.10.287.70">
    <property type="match status" value="4"/>
</dbReference>
<accession>A0ABM3LLN4</accession>
<keyword evidence="2" id="KW-0472">Membrane</keyword>
<feature type="transmembrane region" description="Helical" evidence="2">
    <location>
        <begin position="1769"/>
        <end position="1787"/>
    </location>
</feature>
<feature type="region of interest" description="Disordered" evidence="1">
    <location>
        <begin position="1"/>
        <end position="21"/>
    </location>
</feature>